<evidence type="ECO:0000313" key="1">
    <source>
        <dbReference type="EMBL" id="MDT0308417.1"/>
    </source>
</evidence>
<dbReference type="SUPFAM" id="SSF53822">
    <property type="entry name" value="Periplasmic binding protein-like I"/>
    <property type="match status" value="1"/>
</dbReference>
<dbReference type="EMBL" id="JAVREN010000022">
    <property type="protein sequence ID" value="MDT0308417.1"/>
    <property type="molecule type" value="Genomic_DNA"/>
</dbReference>
<comment type="caution">
    <text evidence="1">The sequence shown here is derived from an EMBL/GenBank/DDBJ whole genome shotgun (WGS) entry which is preliminary data.</text>
</comment>
<reference evidence="2" key="1">
    <citation type="submission" date="2023-07" db="EMBL/GenBank/DDBJ databases">
        <title>30 novel species of actinomycetes from the DSMZ collection.</title>
        <authorList>
            <person name="Nouioui I."/>
        </authorList>
    </citation>
    <scope>NUCLEOTIDE SEQUENCE [LARGE SCALE GENOMIC DNA]</scope>
    <source>
        <strain evidence="2">DSM 44917</strain>
    </source>
</reference>
<dbReference type="RefSeq" id="WP_311631368.1">
    <property type="nucleotide sequence ID" value="NZ_JAVREN010000022.1"/>
</dbReference>
<dbReference type="InterPro" id="IPR028082">
    <property type="entry name" value="Peripla_BP_I"/>
</dbReference>
<evidence type="ECO:0000313" key="2">
    <source>
        <dbReference type="Proteomes" id="UP001183388"/>
    </source>
</evidence>
<name>A0ABU2LA19_9ACTN</name>
<gene>
    <name evidence="1" type="ORF">RM780_15820</name>
</gene>
<keyword evidence="2" id="KW-1185">Reference proteome</keyword>
<sequence>MSTSGGYGGQDPDPSWWRGWSARGLVLACALAVTAGAVWWAQPEDTGCGPGVEWVGEGEHRACVGVTDAAGGFSFDPELDRVTARIAQENDRVTDAAGEDGGTPFVSVVYAMPMSPASGESMVSVRHELEGAYAGLIAANQTRGQGNSPQIRLLLGNTGATDEQWRHTSDQILGQAREERVVAVAGLGTSLAPTLDMVEALTAADIPVFGGTLTADDLEELDGLVRAAPPNSDEAAAAVQFLRTEERADDRVLVVQDQDEDDRYAATLGRAFLDLLPPGRLADDEPMVFDSSQGDPSSYFAQQMANLCLAEPDVVYFAGRSTELRSFLAPLARRYCNDRPLTVLSGDDASQTTQQEGFEEIAQALEDGNIELVYTGLAHPGAWEQSPEAFDRLALAPFRAEDGPLTELDDGQAIMGHDAVLMAVRAIRSTGRDRDLSAADVLRMLPSLNGANAIPGASGWISLRNNGSPENKAIPVISIEPNGRLVTLMVTSAGGEPYLPPTRGD</sequence>
<proteinExistence type="predicted"/>
<organism evidence="1 2">
    <name type="scientific">Streptomyces boetiae</name>
    <dbReference type="NCBI Taxonomy" id="3075541"/>
    <lineage>
        <taxon>Bacteria</taxon>
        <taxon>Bacillati</taxon>
        <taxon>Actinomycetota</taxon>
        <taxon>Actinomycetes</taxon>
        <taxon>Kitasatosporales</taxon>
        <taxon>Streptomycetaceae</taxon>
        <taxon>Streptomyces</taxon>
    </lineage>
</organism>
<accession>A0ABU2LA19</accession>
<dbReference type="Gene3D" id="3.40.50.2300">
    <property type="match status" value="2"/>
</dbReference>
<protein>
    <submittedName>
        <fullName evidence="1">ABC transporter substrate-binding protein</fullName>
    </submittedName>
</protein>
<dbReference type="Proteomes" id="UP001183388">
    <property type="component" value="Unassembled WGS sequence"/>
</dbReference>